<evidence type="ECO:0000313" key="2">
    <source>
        <dbReference type="Proteomes" id="UP000266841"/>
    </source>
</evidence>
<keyword evidence="2" id="KW-1185">Reference proteome</keyword>
<accession>K0SLB6</accession>
<evidence type="ECO:0000313" key="1">
    <source>
        <dbReference type="EMBL" id="EJK66125.1"/>
    </source>
</evidence>
<dbReference type="Proteomes" id="UP000266841">
    <property type="component" value="Unassembled WGS sequence"/>
</dbReference>
<organism evidence="1 2">
    <name type="scientific">Thalassiosira oceanica</name>
    <name type="common">Marine diatom</name>
    <dbReference type="NCBI Taxonomy" id="159749"/>
    <lineage>
        <taxon>Eukaryota</taxon>
        <taxon>Sar</taxon>
        <taxon>Stramenopiles</taxon>
        <taxon>Ochrophyta</taxon>
        <taxon>Bacillariophyta</taxon>
        <taxon>Coscinodiscophyceae</taxon>
        <taxon>Thalassiosirophycidae</taxon>
        <taxon>Thalassiosirales</taxon>
        <taxon>Thalassiosiraceae</taxon>
        <taxon>Thalassiosira</taxon>
    </lineage>
</organism>
<dbReference type="EMBL" id="AGNL01015252">
    <property type="protein sequence ID" value="EJK66125.1"/>
    <property type="molecule type" value="Genomic_DNA"/>
</dbReference>
<name>K0SLB6_THAOC</name>
<reference evidence="1 2" key="1">
    <citation type="journal article" date="2012" name="Genome Biol.">
        <title>Genome and low-iron response of an oceanic diatom adapted to chronic iron limitation.</title>
        <authorList>
            <person name="Lommer M."/>
            <person name="Specht M."/>
            <person name="Roy A.S."/>
            <person name="Kraemer L."/>
            <person name="Andreson R."/>
            <person name="Gutowska M.A."/>
            <person name="Wolf J."/>
            <person name="Bergner S.V."/>
            <person name="Schilhabel M.B."/>
            <person name="Klostermeier U.C."/>
            <person name="Beiko R.G."/>
            <person name="Rosenstiel P."/>
            <person name="Hippler M."/>
            <person name="Laroche J."/>
        </authorList>
    </citation>
    <scope>NUCLEOTIDE SEQUENCE [LARGE SCALE GENOMIC DNA]</scope>
    <source>
        <strain evidence="1 2">CCMP1005</strain>
    </source>
</reference>
<gene>
    <name evidence="1" type="ORF">THAOC_12969</name>
</gene>
<protein>
    <submittedName>
        <fullName evidence="1">Uncharacterized protein</fullName>
    </submittedName>
</protein>
<dbReference type="OrthoDB" id="10636135at2759"/>
<feature type="non-terminal residue" evidence="1">
    <location>
        <position position="1"/>
    </location>
</feature>
<comment type="caution">
    <text evidence="1">The sequence shown here is derived from an EMBL/GenBank/DDBJ whole genome shotgun (WGS) entry which is preliminary data.</text>
</comment>
<dbReference type="AlphaFoldDB" id="K0SLB6"/>
<sequence length="651" mass="71769">ILLGIPFLSVGTLNRRLTPFLGREMASLHGDVSTASENFAAPVDMIWLKLTIYLLQLEKDKRVFWFECLPTIVMVSTSRAAAAVAGAAILTIFGFACVSADSAVLDDDEIEELLSGLHWTEPLVTTVDEQVAYSKRQEQEVYRNAKDEQFEAYGGKDANRIQITQIARPQGATSGFYTGVTHFRHINDPNLVTFLFSAGRHDGGTNTYLTIDTTEERPFEGGQEQFIEEANIAPWTWVSSYTKESDGGAVKHYTLFSGGSGREDGPSTLYIIAENQDGTLQEPVKDWVEPIDINHKSARFCLIEDLGNIYDKDGSLLSTDGNPDLIITGTGGLDIYSLKSMEEGFVRSRHVGIEDLGTDASALFGDQVVDKQYLVIASRARWREKGKEFTAPSIVYDYLNDIVVEEFAHHGQSVSVALVDNRSRVLVGSGGNTASSGQPNIMYDIIYEPTNKDGDNNDAARARYDDDYAYTTEADAVALKAVPAGKIRPTMFQLRAARKMSSKAQSTMQLVRSEMQLTEDMPIEFNYPFEHSDGTPDAGLPVQGHTKTRQVLSFQVQGVDADLVLEVNTAQTSNIYYRSDADSYTSKILQLPGSEGFEIFNANATRRKDRFVLVSARAGDALEIDGKLHVVIANFNGNNTVFSFDTDILST</sequence>
<proteinExistence type="predicted"/>